<evidence type="ECO:0000313" key="2">
    <source>
        <dbReference type="Proteomes" id="UP000653454"/>
    </source>
</evidence>
<proteinExistence type="predicted"/>
<reference evidence="1" key="1">
    <citation type="submission" date="2020-11" db="EMBL/GenBank/DDBJ databases">
        <authorList>
            <person name="Whiteford S."/>
        </authorList>
    </citation>
    <scope>NUCLEOTIDE SEQUENCE</scope>
</reference>
<gene>
    <name evidence="1" type="ORF">PLXY2_LOCUS7015</name>
</gene>
<keyword evidence="2" id="KW-1185">Reference proteome</keyword>
<comment type="caution">
    <text evidence="1">The sequence shown here is derived from an EMBL/GenBank/DDBJ whole genome shotgun (WGS) entry which is preliminary data.</text>
</comment>
<organism evidence="1 2">
    <name type="scientific">Plutella xylostella</name>
    <name type="common">Diamondback moth</name>
    <name type="synonym">Plutella maculipennis</name>
    <dbReference type="NCBI Taxonomy" id="51655"/>
    <lineage>
        <taxon>Eukaryota</taxon>
        <taxon>Metazoa</taxon>
        <taxon>Ecdysozoa</taxon>
        <taxon>Arthropoda</taxon>
        <taxon>Hexapoda</taxon>
        <taxon>Insecta</taxon>
        <taxon>Pterygota</taxon>
        <taxon>Neoptera</taxon>
        <taxon>Endopterygota</taxon>
        <taxon>Lepidoptera</taxon>
        <taxon>Glossata</taxon>
        <taxon>Ditrysia</taxon>
        <taxon>Yponomeutoidea</taxon>
        <taxon>Plutellidae</taxon>
        <taxon>Plutella</taxon>
    </lineage>
</organism>
<dbReference type="Proteomes" id="UP000653454">
    <property type="component" value="Unassembled WGS sequence"/>
</dbReference>
<protein>
    <submittedName>
        <fullName evidence="1">(diamondback moth) hypothetical protein</fullName>
    </submittedName>
</protein>
<name>A0A8S4EWU2_PLUXY</name>
<evidence type="ECO:0000313" key="1">
    <source>
        <dbReference type="EMBL" id="CAG9120003.1"/>
    </source>
</evidence>
<dbReference type="EMBL" id="CAJHNJ030000023">
    <property type="protein sequence ID" value="CAG9120003.1"/>
    <property type="molecule type" value="Genomic_DNA"/>
</dbReference>
<sequence length="65" mass="7494">MSRLWVHWHDSDQSKNNAVHPFECNDTLSFLLLALCSASLLFEVMQRSRTLLFSMQQLPGNILSD</sequence>
<dbReference type="AlphaFoldDB" id="A0A8S4EWU2"/>
<accession>A0A8S4EWU2</accession>